<feature type="domain" description="TonB-dependent receptor plug" evidence="11">
    <location>
        <begin position="105"/>
        <end position="224"/>
    </location>
</feature>
<dbReference type="InterPro" id="IPR036942">
    <property type="entry name" value="Beta-barrel_TonB_sf"/>
</dbReference>
<dbReference type="Gene3D" id="2.170.130.10">
    <property type="entry name" value="TonB-dependent receptor, plug domain"/>
    <property type="match status" value="1"/>
</dbReference>
<evidence type="ECO:0000256" key="2">
    <source>
        <dbReference type="ARBA" id="ARBA00022448"/>
    </source>
</evidence>
<feature type="domain" description="TonB-dependent receptor-like beta-barrel" evidence="10">
    <location>
        <begin position="348"/>
        <end position="811"/>
    </location>
</feature>
<dbReference type="InterPro" id="IPR039426">
    <property type="entry name" value="TonB-dep_rcpt-like"/>
</dbReference>
<evidence type="ECO:0000256" key="6">
    <source>
        <dbReference type="ARBA" id="ARBA00023136"/>
    </source>
</evidence>
<reference evidence="12" key="1">
    <citation type="journal article" date="2020" name="mSystems">
        <title>Genome- and Community-Level Interaction Insights into Carbon Utilization and Element Cycling Functions of Hydrothermarchaeota in Hydrothermal Sediment.</title>
        <authorList>
            <person name="Zhou Z."/>
            <person name="Liu Y."/>
            <person name="Xu W."/>
            <person name="Pan J."/>
            <person name="Luo Z.H."/>
            <person name="Li M."/>
        </authorList>
    </citation>
    <scope>NUCLEOTIDE SEQUENCE [LARGE SCALE GENOMIC DNA]</scope>
    <source>
        <strain evidence="12">HyVt-456</strain>
    </source>
</reference>
<dbReference type="InterPro" id="IPR000531">
    <property type="entry name" value="Beta-barrel_TonB"/>
</dbReference>
<evidence type="ECO:0000313" key="12">
    <source>
        <dbReference type="EMBL" id="HED11129.1"/>
    </source>
</evidence>
<dbReference type="AlphaFoldDB" id="A0A7V1M0Q8"/>
<dbReference type="InterPro" id="IPR008969">
    <property type="entry name" value="CarboxyPept-like_regulatory"/>
</dbReference>
<keyword evidence="5 9" id="KW-0798">TonB box</keyword>
<dbReference type="PANTHER" id="PTHR47234">
    <property type="match status" value="1"/>
</dbReference>
<dbReference type="EMBL" id="DRLD01000293">
    <property type="protein sequence ID" value="HED11129.1"/>
    <property type="molecule type" value="Genomic_DNA"/>
</dbReference>
<sequence length="857" mass="94022">MSSALMAQTKKVSGVVMDANREPLPGVNIQVKGTLNGTTTDNEGVFLLKVDALPVTLEISYVGYKTTEVVVENENVLEVVMEQDVLEAENVVVVGSRFRPRTAITSPEPIDNIKLKDLHATAQVSLDKMLHYVVPSFNSTQQTISDATAHFDPADLRGLGPSRTLVLINGKRKNPSALVYINDTPGKGDVGVDMNSIPISAIKRVEVLRDGASTQYGSDAIAGVINIILEDQTVATRTQSFAGITSEGDGFQFGSSINTGFDLGENGFVNVSSSYTKQNETNRAGTPGKDGLFGPIFNDPALINGTHPFIQANPDLGMRVGLPNMETADIYYNSAVTLDENSELYSFGGLVYRTGKSYALYRAPYWIPDNYFLLHDEGTTYNGFQPTFETNIFDAQFTTGFKSQKAGWQYDLSYTYGSNAVDYTIGNTLNLDLGAQSPTQFYAGGYTFNNHVINFDMTKMFFDKLAVNVGTEFRQENFIARAGEEASYFGGGAQSFPGLQPQNAVDAKRTNIGAYLDLGLDLTENFFVGAATRVERYSDFGNSTTYKLNGRLKTSDNKYSVRASVSTGFRAPSLHQIYLSNIQTLVSGGTISNQGTFNNNSPILRKLGVDKLKQERSQNFTLGVAGRPFEGFYISADLFRINLDDRIVYSSSIASSDTNSTVGRILKDNNITSLKFFINAVNTLSQGVDIVGTYNIDQFRFNLAATFARHSIEGKINTPDVLAKDGIDIFDRKEQSRILTSRPTTKVVVGGQYTFDAFRVGANATYFGEVTWQHASDPAKDQTFSAKTLIDLNLNYKVNSALSFSLLVNNVFNVYPDVIDTKGDFVTDLGGRFKYPWEVNQFGFNGTTYYLTANINL</sequence>
<evidence type="ECO:0000259" key="11">
    <source>
        <dbReference type="Pfam" id="PF07715"/>
    </source>
</evidence>
<evidence type="ECO:0000256" key="5">
    <source>
        <dbReference type="ARBA" id="ARBA00023077"/>
    </source>
</evidence>
<dbReference type="Pfam" id="PF00593">
    <property type="entry name" value="TonB_dep_Rec_b-barrel"/>
    <property type="match status" value="1"/>
</dbReference>
<dbReference type="SUPFAM" id="SSF49464">
    <property type="entry name" value="Carboxypeptidase regulatory domain-like"/>
    <property type="match status" value="1"/>
</dbReference>
<dbReference type="InterPro" id="IPR037066">
    <property type="entry name" value="Plug_dom_sf"/>
</dbReference>
<proteinExistence type="inferred from homology"/>
<dbReference type="SUPFAM" id="SSF56935">
    <property type="entry name" value="Porins"/>
    <property type="match status" value="1"/>
</dbReference>
<keyword evidence="4 8" id="KW-0812">Transmembrane</keyword>
<dbReference type="PANTHER" id="PTHR47234:SF3">
    <property type="entry name" value="SECRETIN_TONB SHORT N-TERMINAL DOMAIN-CONTAINING PROTEIN"/>
    <property type="match status" value="1"/>
</dbReference>
<dbReference type="Gene3D" id="2.40.170.20">
    <property type="entry name" value="TonB-dependent receptor, beta-barrel domain"/>
    <property type="match status" value="1"/>
</dbReference>
<dbReference type="Pfam" id="PF07715">
    <property type="entry name" value="Plug"/>
    <property type="match status" value="1"/>
</dbReference>
<keyword evidence="3 8" id="KW-1134">Transmembrane beta strand</keyword>
<keyword evidence="2 8" id="KW-0813">Transport</keyword>
<dbReference type="Proteomes" id="UP000886005">
    <property type="component" value="Unassembled WGS sequence"/>
</dbReference>
<evidence type="ECO:0000256" key="3">
    <source>
        <dbReference type="ARBA" id="ARBA00022452"/>
    </source>
</evidence>
<dbReference type="InterPro" id="IPR012910">
    <property type="entry name" value="Plug_dom"/>
</dbReference>
<evidence type="ECO:0000259" key="10">
    <source>
        <dbReference type="Pfam" id="PF00593"/>
    </source>
</evidence>
<evidence type="ECO:0000256" key="8">
    <source>
        <dbReference type="PROSITE-ProRule" id="PRU01360"/>
    </source>
</evidence>
<accession>A0A7V1M0Q8</accession>
<comment type="subcellular location">
    <subcellularLocation>
        <location evidence="1 8">Cell outer membrane</location>
        <topology evidence="1 8">Multi-pass membrane protein</topology>
    </subcellularLocation>
</comment>
<protein>
    <submittedName>
        <fullName evidence="12">TonB-dependent receptor</fullName>
    </submittedName>
</protein>
<name>A0A7V1M0Q8_CALAY</name>
<comment type="caution">
    <text evidence="12">The sequence shown here is derived from an EMBL/GenBank/DDBJ whole genome shotgun (WGS) entry which is preliminary data.</text>
</comment>
<comment type="similarity">
    <text evidence="8 9">Belongs to the TonB-dependent receptor family.</text>
</comment>
<dbReference type="Pfam" id="PF13715">
    <property type="entry name" value="CarbopepD_reg_2"/>
    <property type="match status" value="1"/>
</dbReference>
<organism evidence="12">
    <name type="scientific">Caldithrix abyssi</name>
    <dbReference type="NCBI Taxonomy" id="187145"/>
    <lineage>
        <taxon>Bacteria</taxon>
        <taxon>Pseudomonadati</taxon>
        <taxon>Calditrichota</taxon>
        <taxon>Calditrichia</taxon>
        <taxon>Calditrichales</taxon>
        <taxon>Calditrichaceae</taxon>
        <taxon>Caldithrix</taxon>
    </lineage>
</organism>
<evidence type="ECO:0000256" key="1">
    <source>
        <dbReference type="ARBA" id="ARBA00004571"/>
    </source>
</evidence>
<dbReference type="GO" id="GO:0009279">
    <property type="term" value="C:cell outer membrane"/>
    <property type="evidence" value="ECO:0007669"/>
    <property type="project" value="UniProtKB-SubCell"/>
</dbReference>
<keyword evidence="12" id="KW-0675">Receptor</keyword>
<keyword evidence="6 8" id="KW-0472">Membrane</keyword>
<gene>
    <name evidence="12" type="ORF">ENJ10_10610</name>
</gene>
<evidence type="ECO:0000256" key="4">
    <source>
        <dbReference type="ARBA" id="ARBA00022692"/>
    </source>
</evidence>
<dbReference type="PROSITE" id="PS52016">
    <property type="entry name" value="TONB_DEPENDENT_REC_3"/>
    <property type="match status" value="1"/>
</dbReference>
<evidence type="ECO:0000256" key="7">
    <source>
        <dbReference type="ARBA" id="ARBA00023237"/>
    </source>
</evidence>
<dbReference type="Gene3D" id="2.60.40.1120">
    <property type="entry name" value="Carboxypeptidase-like, regulatory domain"/>
    <property type="match status" value="1"/>
</dbReference>
<evidence type="ECO:0000256" key="9">
    <source>
        <dbReference type="RuleBase" id="RU003357"/>
    </source>
</evidence>
<keyword evidence="7 8" id="KW-0998">Cell outer membrane</keyword>